<dbReference type="EMBL" id="PNBA02000016">
    <property type="protein sequence ID" value="KAG6396769.1"/>
    <property type="molecule type" value="Genomic_DNA"/>
</dbReference>
<evidence type="ECO:0000313" key="6">
    <source>
        <dbReference type="Proteomes" id="UP000298416"/>
    </source>
</evidence>
<evidence type="ECO:0000256" key="3">
    <source>
        <dbReference type="ARBA" id="ARBA00023242"/>
    </source>
</evidence>
<feature type="region of interest" description="Disordered" evidence="4">
    <location>
        <begin position="80"/>
        <end position="115"/>
    </location>
</feature>
<name>A0A8X8WLR4_SALSN</name>
<dbReference type="AlphaFoldDB" id="A0A8X8WLR4"/>
<keyword evidence="3" id="KW-0539">Nucleus</keyword>
<evidence type="ECO:0000256" key="4">
    <source>
        <dbReference type="SAM" id="MobiDB-lite"/>
    </source>
</evidence>
<feature type="compositionally biased region" description="Basic and acidic residues" evidence="4">
    <location>
        <begin position="573"/>
        <end position="583"/>
    </location>
</feature>
<evidence type="ECO:0000313" key="5">
    <source>
        <dbReference type="EMBL" id="KAG6396769.1"/>
    </source>
</evidence>
<sequence length="628" mass="70097">MVSKDFVMHVGGAVWALDWCPGVDRNPENCIKSEFIAVAAHPPDSSYRKIGASLTGRGVIQIWCFLTIYGKDVPSQVKKKPRSVFKKKEPGKPNDLTLVQRPRGRPRKKPLGDTVEKIDSDNQHVQPLAIEYPMGSFGINSSGNTSKPEDCEGHLLLTGPKGRGNKRKAVQGNKIDSNSLHIIRHCQQGEPPLVDPLTLESFSLDSTRPDNNITSISSSVDSIPVYVALPRMVMCLAHNGKVVWDVKWRPASACFSESRNIMGYLAVLLGSGVLEVWEVPLPHAVKHVYPTSQKHIDPRFIKLQPVFRSSVLKCGDRQSIPLTIEWSVSSPHDMISAGCHEGMVAIWKLSVRDSLTGSEVQSILSLMHVCMYVGFHSLCFLSADLWFTSMQTQVLLEHWLGHQSKVIPFVRCGLILFLGTTYGLDWLPDPRCVYGAMEDGTMWLLSLERAAHDIPLTGNYHNVALKHGYHSFHCSAYAIWSLQASRLTVSVLTSDNYLVLFPTNESLKDPSRNRVPHYLCGSILEDGSAIVVATPLSDSSFQIKNPDMKRTQLKQHERRYKEQSIFQPTGGQESERLQGGEEREVVPPQIVAMHRVRWNINKGGEKWLCSGGAAGLVRCHHIHSFVFY</sequence>
<comment type="subcellular location">
    <subcellularLocation>
        <location evidence="1">Nucleus</location>
    </subcellularLocation>
</comment>
<dbReference type="GO" id="GO:0000127">
    <property type="term" value="C:transcription factor TFIIIC complex"/>
    <property type="evidence" value="ECO:0007669"/>
    <property type="project" value="TreeGrafter"/>
</dbReference>
<accession>A0A8X8WLR4</accession>
<evidence type="ECO:0008006" key="7">
    <source>
        <dbReference type="Google" id="ProtNLM"/>
    </source>
</evidence>
<feature type="region of interest" description="Disordered" evidence="4">
    <location>
        <begin position="557"/>
        <end position="583"/>
    </location>
</feature>
<dbReference type="InterPro" id="IPR036322">
    <property type="entry name" value="WD40_repeat_dom_sf"/>
</dbReference>
<protein>
    <recommendedName>
        <fullName evidence="7">General transcription factor 3C polypeptide 2</fullName>
    </recommendedName>
</protein>
<evidence type="ECO:0000256" key="1">
    <source>
        <dbReference type="ARBA" id="ARBA00004123"/>
    </source>
</evidence>
<dbReference type="InterPro" id="IPR052416">
    <property type="entry name" value="GTF3C_component"/>
</dbReference>
<dbReference type="Gene3D" id="2.130.10.10">
    <property type="entry name" value="YVTN repeat-like/Quinoprotein amine dehydrogenase"/>
    <property type="match status" value="1"/>
</dbReference>
<dbReference type="PANTHER" id="PTHR15052:SF2">
    <property type="entry name" value="GENERAL TRANSCRIPTION FACTOR 3C POLYPEPTIDE 2"/>
    <property type="match status" value="1"/>
</dbReference>
<gene>
    <name evidence="5" type="ORF">SASPL_142926</name>
</gene>
<comment type="caution">
    <text evidence="5">The sequence shown here is derived from an EMBL/GenBank/DDBJ whole genome shotgun (WGS) entry which is preliminary data.</text>
</comment>
<keyword evidence="6" id="KW-1185">Reference proteome</keyword>
<dbReference type="Proteomes" id="UP000298416">
    <property type="component" value="Unassembled WGS sequence"/>
</dbReference>
<reference evidence="5" key="1">
    <citation type="submission" date="2018-01" db="EMBL/GenBank/DDBJ databases">
        <authorList>
            <person name="Mao J.F."/>
        </authorList>
    </citation>
    <scope>NUCLEOTIDE SEQUENCE</scope>
    <source>
        <strain evidence="5">Huo1</strain>
        <tissue evidence="5">Leaf</tissue>
    </source>
</reference>
<keyword evidence="2" id="KW-0804">Transcription</keyword>
<dbReference type="GO" id="GO:0006383">
    <property type="term" value="P:transcription by RNA polymerase III"/>
    <property type="evidence" value="ECO:0007669"/>
    <property type="project" value="TreeGrafter"/>
</dbReference>
<dbReference type="SUPFAM" id="SSF50978">
    <property type="entry name" value="WD40 repeat-like"/>
    <property type="match status" value="1"/>
</dbReference>
<reference evidence="5" key="2">
    <citation type="submission" date="2020-08" db="EMBL/GenBank/DDBJ databases">
        <title>Plant Genome Project.</title>
        <authorList>
            <person name="Zhang R.-G."/>
        </authorList>
    </citation>
    <scope>NUCLEOTIDE SEQUENCE</scope>
    <source>
        <strain evidence="5">Huo1</strain>
        <tissue evidence="5">Leaf</tissue>
    </source>
</reference>
<dbReference type="GO" id="GO:0005634">
    <property type="term" value="C:nucleus"/>
    <property type="evidence" value="ECO:0007669"/>
    <property type="project" value="UniProtKB-SubCell"/>
</dbReference>
<evidence type="ECO:0000256" key="2">
    <source>
        <dbReference type="ARBA" id="ARBA00023163"/>
    </source>
</evidence>
<organism evidence="5">
    <name type="scientific">Salvia splendens</name>
    <name type="common">Scarlet sage</name>
    <dbReference type="NCBI Taxonomy" id="180675"/>
    <lineage>
        <taxon>Eukaryota</taxon>
        <taxon>Viridiplantae</taxon>
        <taxon>Streptophyta</taxon>
        <taxon>Embryophyta</taxon>
        <taxon>Tracheophyta</taxon>
        <taxon>Spermatophyta</taxon>
        <taxon>Magnoliopsida</taxon>
        <taxon>eudicotyledons</taxon>
        <taxon>Gunneridae</taxon>
        <taxon>Pentapetalae</taxon>
        <taxon>asterids</taxon>
        <taxon>lamiids</taxon>
        <taxon>Lamiales</taxon>
        <taxon>Lamiaceae</taxon>
        <taxon>Nepetoideae</taxon>
        <taxon>Mentheae</taxon>
        <taxon>Salviinae</taxon>
        <taxon>Salvia</taxon>
        <taxon>Salvia subgen. Calosphace</taxon>
        <taxon>core Calosphace</taxon>
    </lineage>
</organism>
<proteinExistence type="predicted"/>
<dbReference type="InterPro" id="IPR015943">
    <property type="entry name" value="WD40/YVTN_repeat-like_dom_sf"/>
</dbReference>
<dbReference type="PANTHER" id="PTHR15052">
    <property type="entry name" value="RNA POLYMERASE III TRANSCRIPTION INITIATION FACTOR COMPLEX SUBUNIT"/>
    <property type="match status" value="1"/>
</dbReference>